<evidence type="ECO:0000259" key="1">
    <source>
        <dbReference type="PROSITE" id="PS50994"/>
    </source>
</evidence>
<dbReference type="PANTHER" id="PTHR46889">
    <property type="entry name" value="TRANSPOSASE INSF FOR INSERTION SEQUENCE IS3B-RELATED"/>
    <property type="match status" value="1"/>
</dbReference>
<organism evidence="2 3">
    <name type="scientific">Thalassospira permensis NBRC 106175</name>
    <dbReference type="NCBI Taxonomy" id="1353532"/>
    <lineage>
        <taxon>Bacteria</taxon>
        <taxon>Pseudomonadati</taxon>
        <taxon>Pseudomonadota</taxon>
        <taxon>Alphaproteobacteria</taxon>
        <taxon>Rhodospirillales</taxon>
        <taxon>Thalassospiraceae</taxon>
        <taxon>Thalassospira</taxon>
    </lineage>
</organism>
<dbReference type="Proteomes" id="UP000027463">
    <property type="component" value="Unassembled WGS sequence"/>
</dbReference>
<dbReference type="InterPro" id="IPR012337">
    <property type="entry name" value="RNaseH-like_sf"/>
</dbReference>
<reference evidence="2 3" key="1">
    <citation type="submission" date="2013-07" db="EMBL/GenBank/DDBJ databases">
        <title>Thalassospira permensis NBRC 106175 Genome Sequencing.</title>
        <authorList>
            <person name="Lai Q."/>
            <person name="Shao Z."/>
        </authorList>
    </citation>
    <scope>NUCLEOTIDE SEQUENCE [LARGE SCALE GENOMIC DNA]</scope>
    <source>
        <strain evidence="2 3">NBRC 106175</strain>
    </source>
</reference>
<evidence type="ECO:0000313" key="2">
    <source>
        <dbReference type="EMBL" id="KEO52375.1"/>
    </source>
</evidence>
<sequence length="69" mass="8016">MKNQITPSMTDGYDRYQNALAERVNGILKQEFILHRCKTFEDLAKLFNEAINAYNTMRPHIALAMQTPE</sequence>
<comment type="caution">
    <text evidence="2">The sequence shown here is derived from an EMBL/GenBank/DDBJ whole genome shotgun (WGS) entry which is preliminary data.</text>
</comment>
<evidence type="ECO:0000313" key="3">
    <source>
        <dbReference type="Proteomes" id="UP000027463"/>
    </source>
</evidence>
<accession>A0ABR4TJA4</accession>
<dbReference type="InterPro" id="IPR050900">
    <property type="entry name" value="Transposase_IS3/IS150/IS904"/>
</dbReference>
<dbReference type="SUPFAM" id="SSF53098">
    <property type="entry name" value="Ribonuclease H-like"/>
    <property type="match status" value="1"/>
</dbReference>
<dbReference type="PROSITE" id="PS50994">
    <property type="entry name" value="INTEGRASE"/>
    <property type="match status" value="1"/>
</dbReference>
<dbReference type="Gene3D" id="3.30.420.10">
    <property type="entry name" value="Ribonuclease H-like superfamily/Ribonuclease H"/>
    <property type="match status" value="1"/>
</dbReference>
<protein>
    <recommendedName>
        <fullName evidence="1">Integrase catalytic domain-containing protein</fullName>
    </recommendedName>
</protein>
<dbReference type="InterPro" id="IPR001584">
    <property type="entry name" value="Integrase_cat-core"/>
</dbReference>
<keyword evidence="3" id="KW-1185">Reference proteome</keyword>
<dbReference type="PANTHER" id="PTHR46889:SF5">
    <property type="entry name" value="INTEGRASE PROTEIN"/>
    <property type="match status" value="1"/>
</dbReference>
<dbReference type="EMBL" id="AUNC01000046">
    <property type="protein sequence ID" value="KEO52375.1"/>
    <property type="molecule type" value="Genomic_DNA"/>
</dbReference>
<dbReference type="InterPro" id="IPR036397">
    <property type="entry name" value="RNaseH_sf"/>
</dbReference>
<dbReference type="Pfam" id="PF13683">
    <property type="entry name" value="rve_3"/>
    <property type="match status" value="1"/>
</dbReference>
<proteinExistence type="predicted"/>
<gene>
    <name evidence="2" type="ORF">SMB34_21625</name>
</gene>
<name>A0ABR4TJA4_9PROT</name>
<feature type="non-terminal residue" evidence="2">
    <location>
        <position position="69"/>
    </location>
</feature>
<feature type="domain" description="Integrase catalytic" evidence="1">
    <location>
        <begin position="1"/>
        <end position="69"/>
    </location>
</feature>